<comment type="caution">
    <text evidence="2">The sequence shown here is derived from an EMBL/GenBank/DDBJ whole genome shotgun (WGS) entry which is preliminary data.</text>
</comment>
<feature type="region of interest" description="Disordered" evidence="1">
    <location>
        <begin position="23"/>
        <end position="64"/>
    </location>
</feature>
<keyword evidence="3" id="KW-1185">Reference proteome</keyword>
<evidence type="ECO:0000313" key="3">
    <source>
        <dbReference type="Proteomes" id="UP001596226"/>
    </source>
</evidence>
<dbReference type="Proteomes" id="UP001596226">
    <property type="component" value="Unassembled WGS sequence"/>
</dbReference>
<gene>
    <name evidence="2" type="ORF">ACFQGL_23520</name>
</gene>
<name>A0ABW1HCT9_9ACTN</name>
<dbReference type="RefSeq" id="WP_377514522.1">
    <property type="nucleotide sequence ID" value="NZ_JBHSQS010000016.1"/>
</dbReference>
<evidence type="ECO:0000313" key="2">
    <source>
        <dbReference type="EMBL" id="MFC5926307.1"/>
    </source>
</evidence>
<protein>
    <submittedName>
        <fullName evidence="2">Uncharacterized protein</fullName>
    </submittedName>
</protein>
<dbReference type="EMBL" id="JBHSQS010000016">
    <property type="protein sequence ID" value="MFC5926307.1"/>
    <property type="molecule type" value="Genomic_DNA"/>
</dbReference>
<organism evidence="2 3">
    <name type="scientific">Micromonospora vulcania</name>
    <dbReference type="NCBI Taxonomy" id="1441873"/>
    <lineage>
        <taxon>Bacteria</taxon>
        <taxon>Bacillati</taxon>
        <taxon>Actinomycetota</taxon>
        <taxon>Actinomycetes</taxon>
        <taxon>Micromonosporales</taxon>
        <taxon>Micromonosporaceae</taxon>
        <taxon>Micromonospora</taxon>
    </lineage>
</organism>
<sequence length="201" mass="21074">MGELAGRDGGGFRAVLGGPGVSPGAYRVRPRHDRPGPAPARRPTPARAARPAAAGRPGATAHRPTRCAMTGAATRFPFRFDPVFRPALALLGVRPATAWVAVTDREVLIRYGPWRLRTERSNLTAAELTGPYRWWRAIGPRVSMADRGVTFGSSAAGGLCLRFGVPVPALAPGPWLRHPGATVTVADPPALARVLAGPGAS</sequence>
<accession>A0ABW1HCT9</accession>
<reference evidence="3" key="1">
    <citation type="journal article" date="2019" name="Int. J. Syst. Evol. Microbiol.">
        <title>The Global Catalogue of Microorganisms (GCM) 10K type strain sequencing project: providing services to taxonomists for standard genome sequencing and annotation.</title>
        <authorList>
            <consortium name="The Broad Institute Genomics Platform"/>
            <consortium name="The Broad Institute Genome Sequencing Center for Infectious Disease"/>
            <person name="Wu L."/>
            <person name="Ma J."/>
        </authorList>
    </citation>
    <scope>NUCLEOTIDE SEQUENCE [LARGE SCALE GENOMIC DNA]</scope>
    <source>
        <strain evidence="3">CGMCC 4.7144</strain>
    </source>
</reference>
<proteinExistence type="predicted"/>
<evidence type="ECO:0000256" key="1">
    <source>
        <dbReference type="SAM" id="MobiDB-lite"/>
    </source>
</evidence>
<feature type="compositionally biased region" description="Low complexity" evidence="1">
    <location>
        <begin position="43"/>
        <end position="62"/>
    </location>
</feature>